<accession>A0ABS3NPH1</accession>
<dbReference type="InterPro" id="IPR007553">
    <property type="entry name" value="2-thiour_desulf"/>
</dbReference>
<evidence type="ECO:0000313" key="2">
    <source>
        <dbReference type="Proteomes" id="UP000664554"/>
    </source>
</evidence>
<name>A0ABS3NPH1_9GAMM</name>
<protein>
    <submittedName>
        <fullName evidence="1">DUF523 domain-containing protein</fullName>
    </submittedName>
</protein>
<evidence type="ECO:0000313" key="1">
    <source>
        <dbReference type="EMBL" id="MBO1531296.1"/>
    </source>
</evidence>
<dbReference type="PANTHER" id="PTHR30087">
    <property type="entry name" value="INNER MEMBRANE PROTEIN"/>
    <property type="match status" value="1"/>
</dbReference>
<comment type="caution">
    <text evidence="1">The sequence shown here is derived from an EMBL/GenBank/DDBJ whole genome shotgun (WGS) entry which is preliminary data.</text>
</comment>
<dbReference type="PANTHER" id="PTHR30087:SF1">
    <property type="entry name" value="HYPOTHETICAL CYTOSOLIC PROTEIN"/>
    <property type="match status" value="1"/>
</dbReference>
<proteinExistence type="predicted"/>
<dbReference type="Pfam" id="PF04463">
    <property type="entry name" value="2-thiour_desulf"/>
    <property type="match status" value="1"/>
</dbReference>
<dbReference type="Proteomes" id="UP000664554">
    <property type="component" value="Unassembled WGS sequence"/>
</dbReference>
<dbReference type="EMBL" id="JAGBKM010000015">
    <property type="protein sequence ID" value="MBO1531296.1"/>
    <property type="molecule type" value="Genomic_DNA"/>
</dbReference>
<reference evidence="1 2" key="1">
    <citation type="submission" date="2021-03" db="EMBL/GenBank/DDBJ databases">
        <authorList>
            <person name="Shang D.-D."/>
            <person name="Du Z.-J."/>
            <person name="Chen G.-J."/>
        </authorList>
    </citation>
    <scope>NUCLEOTIDE SEQUENCE [LARGE SCALE GENOMIC DNA]</scope>
    <source>
        <strain evidence="1 2">F1192</strain>
    </source>
</reference>
<organism evidence="1 2">
    <name type="scientific">Psychrobacter coccoides</name>
    <dbReference type="NCBI Taxonomy" id="2818440"/>
    <lineage>
        <taxon>Bacteria</taxon>
        <taxon>Pseudomonadati</taxon>
        <taxon>Pseudomonadota</taxon>
        <taxon>Gammaproteobacteria</taxon>
        <taxon>Moraxellales</taxon>
        <taxon>Moraxellaceae</taxon>
        <taxon>Psychrobacter</taxon>
    </lineage>
</organism>
<sequence>MSIDTADRADSKTTDRQALLVSACLLGQRVRYDGNHAQLANTDLMAQLQASFILIPICPELLGGLSTPRPPAEISQQKDKIEVISITGTNLTKAFDTGARRAGDLVLHHGIKWALLKSKSPSCGRGSVYDGSFTGRLRAGDGVTAQYIQGLGVQVFNEHEIEALLTGLVRSAIKYPISYSCFSTASRLPTLSRHS</sequence>
<gene>
    <name evidence="1" type="ORF">J3492_08725</name>
</gene>
<keyword evidence="2" id="KW-1185">Reference proteome</keyword>
<dbReference type="RefSeq" id="WP_207991675.1">
    <property type="nucleotide sequence ID" value="NZ_JAGBKM010000015.1"/>
</dbReference>